<keyword evidence="10" id="KW-1185">Reference proteome</keyword>
<reference evidence="9 10" key="1">
    <citation type="journal article" date="2021" name="ISME Commun">
        <title>Automated analysis of genomic sequences facilitates high-throughput and comprehensive description of bacteria.</title>
        <authorList>
            <person name="Hitch T.C.A."/>
        </authorList>
    </citation>
    <scope>NUCLEOTIDE SEQUENCE [LARGE SCALE GENOMIC DNA]</scope>
    <source>
        <strain evidence="9 10">Sanger_18</strain>
    </source>
</reference>
<feature type="transmembrane region" description="Helical" evidence="8">
    <location>
        <begin position="289"/>
        <end position="309"/>
    </location>
</feature>
<accession>A0ABT2SZT2</accession>
<feature type="transmembrane region" description="Helical" evidence="8">
    <location>
        <begin position="6"/>
        <end position="25"/>
    </location>
</feature>
<dbReference type="PANTHER" id="PTHR36838:SF4">
    <property type="entry name" value="AUXIN EFFLUX CARRIER FAMILY PROTEIN"/>
    <property type="match status" value="1"/>
</dbReference>
<evidence type="ECO:0000256" key="5">
    <source>
        <dbReference type="ARBA" id="ARBA00022692"/>
    </source>
</evidence>
<keyword evidence="6 8" id="KW-1133">Transmembrane helix</keyword>
<dbReference type="Gene3D" id="1.20.1530.20">
    <property type="match status" value="1"/>
</dbReference>
<evidence type="ECO:0000313" key="9">
    <source>
        <dbReference type="EMBL" id="MCU6743186.1"/>
    </source>
</evidence>
<feature type="transmembrane region" description="Helical" evidence="8">
    <location>
        <begin position="127"/>
        <end position="148"/>
    </location>
</feature>
<evidence type="ECO:0000256" key="4">
    <source>
        <dbReference type="ARBA" id="ARBA00022475"/>
    </source>
</evidence>
<feature type="transmembrane region" description="Helical" evidence="8">
    <location>
        <begin position="103"/>
        <end position="121"/>
    </location>
</feature>
<comment type="similarity">
    <text evidence="2">Belongs to the auxin efflux carrier (TC 2.A.69) family.</text>
</comment>
<dbReference type="RefSeq" id="WP_262572649.1">
    <property type="nucleotide sequence ID" value="NZ_JAOQKJ010000001.1"/>
</dbReference>
<gene>
    <name evidence="9" type="ORF">OCV77_01465</name>
</gene>
<proteinExistence type="inferred from homology"/>
<keyword evidence="4" id="KW-1003">Cell membrane</keyword>
<keyword evidence="7 8" id="KW-0472">Membrane</keyword>
<feature type="transmembrane region" description="Helical" evidence="8">
    <location>
        <begin position="258"/>
        <end position="277"/>
    </location>
</feature>
<name>A0ABT2SZT2_9FIRM</name>
<evidence type="ECO:0000256" key="2">
    <source>
        <dbReference type="ARBA" id="ARBA00010145"/>
    </source>
</evidence>
<feature type="transmembrane region" description="Helical" evidence="8">
    <location>
        <begin position="198"/>
        <end position="217"/>
    </location>
</feature>
<evidence type="ECO:0000313" key="10">
    <source>
        <dbReference type="Proteomes" id="UP001652432"/>
    </source>
</evidence>
<dbReference type="PANTHER" id="PTHR36838">
    <property type="entry name" value="AUXIN EFFLUX CARRIER FAMILY PROTEIN"/>
    <property type="match status" value="1"/>
</dbReference>
<sequence>MENLIFSLNATIPIFLLMVFGYILQQIHFLDASFVKTLNSFNFKVTLPFLLFRDIASSDFSEVWDTRYVLFCFFTTLFCIAFTWIITACLSRRKDLVGEFVQASYRSSAAVLGIAFIQNIYGDAKMAPLMIIGTVPLYNVAAVIILSLTAEGNGGLSPAALKKSLKGILTNPIILGIAAGMIFSLLPISMPVIAEKTVNNIAVLATPLALIGLGAGFEGKKALAEIKPTLICSAMKLLLWPIIFLPIAAYMGFTSEKLVGILVMLGSPTTVSCYIMSKNMGHEGVLTSSVVVTTTFFSSVTLTLFLYLIKSLGLI</sequence>
<dbReference type="InterPro" id="IPR004776">
    <property type="entry name" value="Mem_transp_PIN-like"/>
</dbReference>
<feature type="transmembrane region" description="Helical" evidence="8">
    <location>
        <begin position="229"/>
        <end position="252"/>
    </location>
</feature>
<dbReference type="EMBL" id="JAOQKJ010000001">
    <property type="protein sequence ID" value="MCU6743186.1"/>
    <property type="molecule type" value="Genomic_DNA"/>
</dbReference>
<protein>
    <submittedName>
        <fullName evidence="9">AEC family transporter</fullName>
    </submittedName>
</protein>
<dbReference type="InterPro" id="IPR038770">
    <property type="entry name" value="Na+/solute_symporter_sf"/>
</dbReference>
<organism evidence="9 10">
    <name type="scientific">Suilimivivens aceti</name>
    <dbReference type="NCBI Taxonomy" id="2981774"/>
    <lineage>
        <taxon>Bacteria</taxon>
        <taxon>Bacillati</taxon>
        <taxon>Bacillota</taxon>
        <taxon>Clostridia</taxon>
        <taxon>Lachnospirales</taxon>
        <taxon>Lachnospiraceae</taxon>
        <taxon>Suilimivivens</taxon>
    </lineage>
</organism>
<dbReference type="Pfam" id="PF03547">
    <property type="entry name" value="Mem_trans"/>
    <property type="match status" value="1"/>
</dbReference>
<evidence type="ECO:0000256" key="7">
    <source>
        <dbReference type="ARBA" id="ARBA00023136"/>
    </source>
</evidence>
<dbReference type="Proteomes" id="UP001652432">
    <property type="component" value="Unassembled WGS sequence"/>
</dbReference>
<feature type="transmembrane region" description="Helical" evidence="8">
    <location>
        <begin position="168"/>
        <end position="186"/>
    </location>
</feature>
<evidence type="ECO:0000256" key="3">
    <source>
        <dbReference type="ARBA" id="ARBA00022448"/>
    </source>
</evidence>
<evidence type="ECO:0000256" key="1">
    <source>
        <dbReference type="ARBA" id="ARBA00004651"/>
    </source>
</evidence>
<keyword evidence="5 8" id="KW-0812">Transmembrane</keyword>
<evidence type="ECO:0000256" key="6">
    <source>
        <dbReference type="ARBA" id="ARBA00022989"/>
    </source>
</evidence>
<evidence type="ECO:0000256" key="8">
    <source>
        <dbReference type="SAM" id="Phobius"/>
    </source>
</evidence>
<feature type="transmembrane region" description="Helical" evidence="8">
    <location>
        <begin position="68"/>
        <end position="91"/>
    </location>
</feature>
<keyword evidence="3" id="KW-0813">Transport</keyword>
<comment type="caution">
    <text evidence="9">The sequence shown here is derived from an EMBL/GenBank/DDBJ whole genome shotgun (WGS) entry which is preliminary data.</text>
</comment>
<comment type="subcellular location">
    <subcellularLocation>
        <location evidence="1">Cell membrane</location>
        <topology evidence="1">Multi-pass membrane protein</topology>
    </subcellularLocation>
</comment>